<organism evidence="2 3">
    <name type="scientific">Xylanimonas oleitrophica</name>
    <dbReference type="NCBI Taxonomy" id="2607479"/>
    <lineage>
        <taxon>Bacteria</taxon>
        <taxon>Bacillati</taxon>
        <taxon>Actinomycetota</taxon>
        <taxon>Actinomycetes</taxon>
        <taxon>Micrococcales</taxon>
        <taxon>Promicromonosporaceae</taxon>
        <taxon>Xylanimonas</taxon>
    </lineage>
</organism>
<protein>
    <submittedName>
        <fullName evidence="2">Uncharacterized protein</fullName>
    </submittedName>
</protein>
<evidence type="ECO:0000313" key="3">
    <source>
        <dbReference type="Proteomes" id="UP000248783"/>
    </source>
</evidence>
<reference evidence="2 3" key="1">
    <citation type="submission" date="2018-06" db="EMBL/GenBank/DDBJ databases">
        <title>Whole genome sequencing of a novel hydrocarbon degrading bacterial strain, PW21 isolated from oil contaminated produced water sample.</title>
        <authorList>
            <person name="Nagkirti P."/>
            <person name="Shaikh A."/>
            <person name="Gowdaman V."/>
            <person name="Engineer A.E."/>
            <person name="Dagar S."/>
            <person name="Dhakephalkar P.K."/>
        </authorList>
    </citation>
    <scope>NUCLEOTIDE SEQUENCE [LARGE SCALE GENOMIC DNA]</scope>
    <source>
        <strain evidence="2 3">PW21</strain>
    </source>
</reference>
<dbReference type="Proteomes" id="UP000248783">
    <property type="component" value="Unassembled WGS sequence"/>
</dbReference>
<accession>A0A2W5XWH4</accession>
<keyword evidence="3" id="KW-1185">Reference proteome</keyword>
<dbReference type="AlphaFoldDB" id="A0A2W5XWH4"/>
<feature type="region of interest" description="Disordered" evidence="1">
    <location>
        <begin position="1"/>
        <end position="76"/>
    </location>
</feature>
<sequence>MRVMLARLLGTGSEKARAPRRGGPRRGGGASGALVTVTGAGDVGCRPAVRRPGAPRRARAGRRRPGSARGWPRRRP</sequence>
<evidence type="ECO:0000313" key="2">
    <source>
        <dbReference type="EMBL" id="PZR54908.1"/>
    </source>
</evidence>
<gene>
    <name evidence="2" type="ORF">DNL40_00445</name>
</gene>
<evidence type="ECO:0000256" key="1">
    <source>
        <dbReference type="SAM" id="MobiDB-lite"/>
    </source>
</evidence>
<comment type="caution">
    <text evidence="2">The sequence shown here is derived from an EMBL/GenBank/DDBJ whole genome shotgun (WGS) entry which is preliminary data.</text>
</comment>
<proteinExistence type="predicted"/>
<dbReference type="EMBL" id="QKWH01000001">
    <property type="protein sequence ID" value="PZR54908.1"/>
    <property type="molecule type" value="Genomic_DNA"/>
</dbReference>
<name>A0A2W5XWH4_9MICO</name>
<feature type="compositionally biased region" description="Basic residues" evidence="1">
    <location>
        <begin position="53"/>
        <end position="76"/>
    </location>
</feature>